<evidence type="ECO:0000313" key="3">
    <source>
        <dbReference type="EMBL" id="KAF2481993.1"/>
    </source>
</evidence>
<keyword evidence="1" id="KW-0175">Coiled coil</keyword>
<proteinExistence type="predicted"/>
<feature type="coiled-coil region" evidence="1">
    <location>
        <begin position="351"/>
        <end position="378"/>
    </location>
</feature>
<dbReference type="RefSeq" id="XP_033588563.1">
    <property type="nucleotide sequence ID" value="XM_033737372.1"/>
</dbReference>
<dbReference type="OrthoDB" id="5431474at2759"/>
<dbReference type="GeneID" id="54478374"/>
<feature type="compositionally biased region" description="Polar residues" evidence="2">
    <location>
        <begin position="545"/>
        <end position="562"/>
    </location>
</feature>
<dbReference type="EMBL" id="MU001637">
    <property type="protein sequence ID" value="KAF2481993.1"/>
    <property type="molecule type" value="Genomic_DNA"/>
</dbReference>
<feature type="compositionally biased region" description="Polar residues" evidence="2">
    <location>
        <begin position="179"/>
        <end position="190"/>
    </location>
</feature>
<gene>
    <name evidence="3" type="ORF">BDY17DRAFT_325493</name>
</gene>
<feature type="compositionally biased region" description="Low complexity" evidence="2">
    <location>
        <begin position="191"/>
        <end position="230"/>
    </location>
</feature>
<evidence type="ECO:0000313" key="4">
    <source>
        <dbReference type="Proteomes" id="UP000799767"/>
    </source>
</evidence>
<sequence>MSKFFTWTKGDRRNAVEALRSGKVVPIPIECISIKGLDYAQAEKLMGHKRRRPPPLLLGDSPDSSGKDASSSNDSLALQHAAVRSATSLMTVMNDVLRSPPMSAYLAAPTSPWFGLPPSLQRPRAHTAPSTPLCEAPVMDIAELPGLMAVEDKKRSQAAVKSEPKPDLPSAASAEPDESQTINEITPSPVSTAKETTPTSSTASTLASASHSCSTVTSTSSAASNNSDATFPDQKSLQPMRSELEQQLSALRTSHEAHIRSLKRAHEKEIASHAVYIALLERRQDSAPDHTAQSGNAHLRLRTSMLRGSPGLPLSSLKEQAHVEHQDGSESSPQDLFDGCGREQAGLQRILQISKRKEQAMRNTIASLEARLVESNNERIDLLEGFHAVCEKLRLSSRRERTLARELEYLHEQMILPHPKIGDDDVVEQCGSGNTTQARNDIVCSDTSPSRDSHHPLLLQIRGLKRALAEKDVRIGHLEQLARSSVQPQAITHTAPANEQSPLAPNLTLPEIHDCSTESGLVASVVRMHAGLGIATVEFEKTPRTRSASSVPTVRHNTFSPPTTNPGPRLTSKNLEKAPPQFDKALPTLPRLPSPSSRSCHRGSAKVQWLEGRRAFSDPAVPTSARGAESDKAALTHASVSESLCLSSGPVTPLAKIGSRRISGAAG</sequence>
<evidence type="ECO:0000256" key="1">
    <source>
        <dbReference type="SAM" id="Coils"/>
    </source>
</evidence>
<protein>
    <submittedName>
        <fullName evidence="3">Uncharacterized protein</fullName>
    </submittedName>
</protein>
<accession>A0A6A6PRB6</accession>
<dbReference type="Proteomes" id="UP000799767">
    <property type="component" value="Unassembled WGS sequence"/>
</dbReference>
<organism evidence="3 4">
    <name type="scientific">Neohortaea acidophila</name>
    <dbReference type="NCBI Taxonomy" id="245834"/>
    <lineage>
        <taxon>Eukaryota</taxon>
        <taxon>Fungi</taxon>
        <taxon>Dikarya</taxon>
        <taxon>Ascomycota</taxon>
        <taxon>Pezizomycotina</taxon>
        <taxon>Dothideomycetes</taxon>
        <taxon>Dothideomycetidae</taxon>
        <taxon>Mycosphaerellales</taxon>
        <taxon>Teratosphaeriaceae</taxon>
        <taxon>Neohortaea</taxon>
    </lineage>
</organism>
<dbReference type="AlphaFoldDB" id="A0A6A6PRB6"/>
<evidence type="ECO:0000256" key="2">
    <source>
        <dbReference type="SAM" id="MobiDB-lite"/>
    </source>
</evidence>
<name>A0A6A6PRB6_9PEZI</name>
<feature type="region of interest" description="Disordered" evidence="2">
    <location>
        <begin position="48"/>
        <end position="76"/>
    </location>
</feature>
<reference evidence="3" key="1">
    <citation type="journal article" date="2020" name="Stud. Mycol.">
        <title>101 Dothideomycetes genomes: a test case for predicting lifestyles and emergence of pathogens.</title>
        <authorList>
            <person name="Haridas S."/>
            <person name="Albert R."/>
            <person name="Binder M."/>
            <person name="Bloem J."/>
            <person name="Labutti K."/>
            <person name="Salamov A."/>
            <person name="Andreopoulos B."/>
            <person name="Baker S."/>
            <person name="Barry K."/>
            <person name="Bills G."/>
            <person name="Bluhm B."/>
            <person name="Cannon C."/>
            <person name="Castanera R."/>
            <person name="Culley D."/>
            <person name="Daum C."/>
            <person name="Ezra D."/>
            <person name="Gonzalez J."/>
            <person name="Henrissat B."/>
            <person name="Kuo A."/>
            <person name="Liang C."/>
            <person name="Lipzen A."/>
            <person name="Lutzoni F."/>
            <person name="Magnuson J."/>
            <person name="Mondo S."/>
            <person name="Nolan M."/>
            <person name="Ohm R."/>
            <person name="Pangilinan J."/>
            <person name="Park H.-J."/>
            <person name="Ramirez L."/>
            <person name="Alfaro M."/>
            <person name="Sun H."/>
            <person name="Tritt A."/>
            <person name="Yoshinaga Y."/>
            <person name="Zwiers L.-H."/>
            <person name="Turgeon B."/>
            <person name="Goodwin S."/>
            <person name="Spatafora J."/>
            <person name="Crous P."/>
            <person name="Grigoriev I."/>
        </authorList>
    </citation>
    <scope>NUCLEOTIDE SEQUENCE</scope>
    <source>
        <strain evidence="3">CBS 113389</strain>
    </source>
</reference>
<feature type="region of interest" description="Disordered" evidence="2">
    <location>
        <begin position="543"/>
        <end position="575"/>
    </location>
</feature>
<keyword evidence="4" id="KW-1185">Reference proteome</keyword>
<feature type="region of interest" description="Disordered" evidence="2">
    <location>
        <begin position="154"/>
        <end position="238"/>
    </location>
</feature>
<feature type="compositionally biased region" description="Low complexity" evidence="2">
    <location>
        <begin position="57"/>
        <end position="75"/>
    </location>
</feature>